<protein>
    <submittedName>
        <fullName evidence="1">Asparaginase</fullName>
    </submittedName>
</protein>
<accession>A0A316GJS8</accession>
<dbReference type="KEGG" id="salo:EF888_19525"/>
<sequence length="331" mass="35076">MTEAVPLAEIYRGKFLESLHLGHAVVSRADGEIVEAWGDPDLVVLPRSSIKMMQALPLLETGAGSDLSTERLALACASHSGERRHVEKVGRWLADLGLDEHALCCGPQVSRNPELRDQMIRSGEPVTRLFNNCSGKHAGFLTVARHIGAGLDYVDPENPVQKQVREAFEDMCGEDSPGFGIDGCSAPNFAASLKGIAIAMARFAVAGHGSGARDTAAARLRDAMIEHPELVAGRGRACAQLMQAAKGRAAIKTGAEGFYTAILPELGLGVALKVADGATRASELAIAAILVRLGVLDPKDPIVASFLHRPILNWDGLKTGFERPAEGLLPA</sequence>
<dbReference type="InterPro" id="IPR010349">
    <property type="entry name" value="Asparaginase_II"/>
</dbReference>
<name>A0A316GJS8_9RHOB</name>
<comment type="caution">
    <text evidence="1">The sequence shown here is derived from an EMBL/GenBank/DDBJ whole genome shotgun (WGS) entry which is preliminary data.</text>
</comment>
<reference evidence="1 2" key="1">
    <citation type="submission" date="2018-05" db="EMBL/GenBank/DDBJ databases">
        <title>Genomic Encyclopedia of Type Strains, Phase IV (KMG-IV): sequencing the most valuable type-strain genomes for metagenomic binning, comparative biology and taxonomic classification.</title>
        <authorList>
            <person name="Goeker M."/>
        </authorList>
    </citation>
    <scope>NUCLEOTIDE SEQUENCE [LARGE SCALE GENOMIC DNA]</scope>
    <source>
        <strain evidence="1 2">DSM 103371</strain>
    </source>
</reference>
<evidence type="ECO:0000313" key="2">
    <source>
        <dbReference type="Proteomes" id="UP000245390"/>
    </source>
</evidence>
<dbReference type="Pfam" id="PF06089">
    <property type="entry name" value="Asparaginase_II"/>
    <property type="match status" value="1"/>
</dbReference>
<evidence type="ECO:0000313" key="1">
    <source>
        <dbReference type="EMBL" id="PWK55067.1"/>
    </source>
</evidence>
<dbReference type="AlphaFoldDB" id="A0A316GJS8"/>
<dbReference type="Proteomes" id="UP000245390">
    <property type="component" value="Unassembled WGS sequence"/>
</dbReference>
<gene>
    <name evidence="1" type="ORF">C8D95_109155</name>
</gene>
<dbReference type="RefSeq" id="WP_109760466.1">
    <property type="nucleotide sequence ID" value="NZ_CP034588.1"/>
</dbReference>
<proteinExistence type="predicted"/>
<keyword evidence="2" id="KW-1185">Reference proteome</keyword>
<organism evidence="1 2">
    <name type="scientific">Silicimonas algicola</name>
    <dbReference type="NCBI Taxonomy" id="1826607"/>
    <lineage>
        <taxon>Bacteria</taxon>
        <taxon>Pseudomonadati</taxon>
        <taxon>Pseudomonadota</taxon>
        <taxon>Alphaproteobacteria</taxon>
        <taxon>Rhodobacterales</taxon>
        <taxon>Paracoccaceae</taxon>
    </lineage>
</organism>
<dbReference type="PANTHER" id="PTHR42110">
    <property type="entry name" value="L-ASPARAGINASE, PUTATIVE (AFU_ORTHOLOGUE AFUA_3G11890)-RELATED"/>
    <property type="match status" value="1"/>
</dbReference>
<dbReference type="OrthoDB" id="9780674at2"/>
<dbReference type="PANTHER" id="PTHR42110:SF1">
    <property type="entry name" value="L-ASPARAGINASE, PUTATIVE (AFU_ORTHOLOGUE AFUA_3G11890)-RELATED"/>
    <property type="match status" value="1"/>
</dbReference>
<dbReference type="EMBL" id="QGGV01000009">
    <property type="protein sequence ID" value="PWK55067.1"/>
    <property type="molecule type" value="Genomic_DNA"/>
</dbReference>